<proteinExistence type="predicted"/>
<reference evidence="2" key="2">
    <citation type="journal article" date="2009" name="Fungal Genet. Biol.">
        <title>The 2008 update of the Aspergillus nidulans genome annotation: a community effort.</title>
        <authorList>
            <person name="Wortman J.R."/>
            <person name="Gilsenan J.M."/>
            <person name="Joardar V."/>
            <person name="Deegan J."/>
            <person name="Clutterbuck J."/>
            <person name="Andersen M.R."/>
            <person name="Archer D."/>
            <person name="Bencina M."/>
            <person name="Braus G."/>
            <person name="Coutinho P."/>
            <person name="von Dohren H."/>
            <person name="Doonan J."/>
            <person name="Driessen A.J."/>
            <person name="Durek P."/>
            <person name="Espeso E."/>
            <person name="Fekete E."/>
            <person name="Flipphi M."/>
            <person name="Estrada C.G."/>
            <person name="Geysens S."/>
            <person name="Goldman G."/>
            <person name="de Groot P.W."/>
            <person name="Hansen K."/>
            <person name="Harris S.D."/>
            <person name="Heinekamp T."/>
            <person name="Helmstaedt K."/>
            <person name="Henrissat B."/>
            <person name="Hofmann G."/>
            <person name="Homan T."/>
            <person name="Horio T."/>
            <person name="Horiuchi H."/>
            <person name="James S."/>
            <person name="Jones M."/>
            <person name="Karaffa L."/>
            <person name="Karanyi Z."/>
            <person name="Kato M."/>
            <person name="Keller N."/>
            <person name="Kelly D.E."/>
            <person name="Kiel J.A."/>
            <person name="Kim J.M."/>
            <person name="van der Klei I.J."/>
            <person name="Klis F.M."/>
            <person name="Kovalchuk A."/>
            <person name="Krasevec N."/>
            <person name="Kubicek C.P."/>
            <person name="Liu B."/>
            <person name="Maccabe A."/>
            <person name="Meyer V."/>
            <person name="Mirabito P."/>
            <person name="Miskei M."/>
            <person name="Mos M."/>
            <person name="Mullins J."/>
            <person name="Nelson D.R."/>
            <person name="Nielsen J."/>
            <person name="Oakley B.R."/>
            <person name="Osmani S.A."/>
            <person name="Pakula T."/>
            <person name="Paszewski A."/>
            <person name="Paulsen I."/>
            <person name="Pilsyk S."/>
            <person name="Pocsi I."/>
            <person name="Punt P.J."/>
            <person name="Ram A.F."/>
            <person name="Ren Q."/>
            <person name="Robellet X."/>
            <person name="Robson G."/>
            <person name="Seiboth B."/>
            <person name="van Solingen P."/>
            <person name="Specht T."/>
            <person name="Sun J."/>
            <person name="Taheri-Talesh N."/>
            <person name="Takeshita N."/>
            <person name="Ussery D."/>
            <person name="vanKuyk P.A."/>
            <person name="Visser H."/>
            <person name="van de Vondervoort P.J."/>
            <person name="de Vries R.P."/>
            <person name="Walton J."/>
            <person name="Xiang X."/>
            <person name="Xiong Y."/>
            <person name="Zeng A.P."/>
            <person name="Brandt B.W."/>
            <person name="Cornell M.J."/>
            <person name="van den Hondel C.A."/>
            <person name="Visser J."/>
            <person name="Oliver S.G."/>
            <person name="Turner G."/>
        </authorList>
    </citation>
    <scope>GENOME REANNOTATION</scope>
    <source>
        <strain evidence="2">FGSC A4 / ATCC 38163 / CBS 112.46 / NRRL 194 / M139</strain>
    </source>
</reference>
<protein>
    <submittedName>
        <fullName evidence="1">Uncharacterized protein</fullName>
    </submittedName>
</protein>
<gene>
    <name evidence="1" type="ORF">ANIA_11259</name>
</gene>
<dbReference type="HOGENOM" id="CLU_2527447_0_0_1"/>
<dbReference type="RefSeq" id="XP_050469365.1">
    <property type="nucleotide sequence ID" value="XM_050611101.1"/>
</dbReference>
<dbReference type="InParanoid" id="C8VRG7"/>
<accession>C8VRG7</accession>
<keyword evidence="2" id="KW-1185">Reference proteome</keyword>
<reference evidence="2" key="1">
    <citation type="journal article" date="2005" name="Nature">
        <title>Sequencing of Aspergillus nidulans and comparative analysis with A. fumigatus and A. oryzae.</title>
        <authorList>
            <person name="Galagan J.E."/>
            <person name="Calvo S.E."/>
            <person name="Cuomo C."/>
            <person name="Ma L.J."/>
            <person name="Wortman J.R."/>
            <person name="Batzoglou S."/>
            <person name="Lee S.I."/>
            <person name="Basturkmen M."/>
            <person name="Spevak C.C."/>
            <person name="Clutterbuck J."/>
            <person name="Kapitonov V."/>
            <person name="Jurka J."/>
            <person name="Scazzocchio C."/>
            <person name="Farman M."/>
            <person name="Butler J."/>
            <person name="Purcell S."/>
            <person name="Harris S."/>
            <person name="Braus G.H."/>
            <person name="Draht O."/>
            <person name="Busch S."/>
            <person name="D'Enfert C."/>
            <person name="Bouchier C."/>
            <person name="Goldman G.H."/>
            <person name="Bell-Pedersen D."/>
            <person name="Griffiths-Jones S."/>
            <person name="Doonan J.H."/>
            <person name="Yu J."/>
            <person name="Vienken K."/>
            <person name="Pain A."/>
            <person name="Freitag M."/>
            <person name="Selker E.U."/>
            <person name="Archer D.B."/>
            <person name="Penalva M.A."/>
            <person name="Oakley B.R."/>
            <person name="Momany M."/>
            <person name="Tanaka T."/>
            <person name="Kumagai T."/>
            <person name="Asai K."/>
            <person name="Machida M."/>
            <person name="Nierman W.C."/>
            <person name="Denning D.W."/>
            <person name="Caddick M."/>
            <person name="Hynes M."/>
            <person name="Paoletti M."/>
            <person name="Fischer R."/>
            <person name="Miller B."/>
            <person name="Dyer P."/>
            <person name="Sachs M.S."/>
            <person name="Osmani S.A."/>
            <person name="Birren B.W."/>
        </authorList>
    </citation>
    <scope>NUCLEOTIDE SEQUENCE [LARGE SCALE GENOMIC DNA]</scope>
    <source>
        <strain evidence="2">FGSC A4 / ATCC 38163 / CBS 112.46 / NRRL 194 / M139</strain>
    </source>
</reference>
<organism evidence="1 2">
    <name type="scientific">Emericella nidulans (strain FGSC A4 / ATCC 38163 / CBS 112.46 / NRRL 194 / M139)</name>
    <name type="common">Aspergillus nidulans</name>
    <dbReference type="NCBI Taxonomy" id="227321"/>
    <lineage>
        <taxon>Eukaryota</taxon>
        <taxon>Fungi</taxon>
        <taxon>Dikarya</taxon>
        <taxon>Ascomycota</taxon>
        <taxon>Pezizomycotina</taxon>
        <taxon>Eurotiomycetes</taxon>
        <taxon>Eurotiomycetidae</taxon>
        <taxon>Eurotiales</taxon>
        <taxon>Aspergillaceae</taxon>
        <taxon>Aspergillus</taxon>
        <taxon>Aspergillus subgen. Nidulantes</taxon>
    </lineage>
</organism>
<sequence>MRVWIAGRFNRGYAGRMDHMWDYRVFDRKQSGVHKRIIYVNPITGGVHYAWDLVTKVLPVVIWDGAGTLFYLRREEPLVGLRVA</sequence>
<dbReference type="AlphaFoldDB" id="C8VRG7"/>
<dbReference type="Proteomes" id="UP000000560">
    <property type="component" value="Chromosome VIII"/>
</dbReference>
<dbReference type="EMBL" id="BN001308">
    <property type="protein sequence ID" value="CBF90366.1"/>
    <property type="molecule type" value="Genomic_DNA"/>
</dbReference>
<evidence type="ECO:0000313" key="1">
    <source>
        <dbReference type="EMBL" id="CBF90366.1"/>
    </source>
</evidence>
<evidence type="ECO:0000313" key="2">
    <source>
        <dbReference type="Proteomes" id="UP000000560"/>
    </source>
</evidence>
<name>C8VRG7_EMENI</name>
<dbReference type="KEGG" id="ani:ANIA_11259"/>
<dbReference type="GeneID" id="74896870"/>